<feature type="coiled-coil region" evidence="1">
    <location>
        <begin position="136"/>
        <end position="163"/>
    </location>
</feature>
<sequence length="261" mass="30721">MEFLSKESINSKDLLKQINYFREMEYQEKKENNLLTEAQKKRGHCIELTHDNLLKKIRDEFNIRGNAVNKNAVKDEFNIQVNEGKISLVENKIIPTSVEEIFETTYRDNKGEFRTMFILTIDQAKQVLMRESKVVRKAVIQYLNLLEKRIRELERKKGKITRKQETNSIKMLMEYGNIPKEKQRLYYMTYSKLPFIVLGMKKVSRDSLAADDLNLIKELENIIQMTILTSIIKGLDVKAIYQECKKVCNEALENTEQKLIS</sequence>
<dbReference type="RefSeq" id="WP_008700301.1">
    <property type="nucleotide sequence ID" value="NZ_AKBT01000001.1"/>
</dbReference>
<dbReference type="EMBL" id="CP007062">
    <property type="protein sequence ID" value="EEO41791.1"/>
    <property type="molecule type" value="Genomic_DNA"/>
</dbReference>
<evidence type="ECO:0000313" key="2">
    <source>
        <dbReference type="EMBL" id="EEO41791.1"/>
    </source>
</evidence>
<reference evidence="2 3" key="1">
    <citation type="submission" date="2013-11" db="EMBL/GenBank/DDBJ databases">
        <title>The Genome Sequence of Fusobacterium sp. 7_1.</title>
        <authorList>
            <consortium name="The Broad Institute Genome Sequencing Platform"/>
            <person name="Earl A."/>
            <person name="Ward D."/>
            <person name="Feldgarden M."/>
            <person name="Gevers D."/>
            <person name="Strauss J."/>
            <person name="Ambrose C.E."/>
            <person name="Allen-Vercoe E."/>
            <person name="Walker B."/>
            <person name="Young S.K."/>
            <person name="Zeng Q."/>
            <person name="Gargeya S."/>
            <person name="Fitzgerald M."/>
            <person name="Haas B."/>
            <person name="Abouelleil A."/>
            <person name="Alvarado L."/>
            <person name="Arachchi H.M."/>
            <person name="Berlin A.M."/>
            <person name="Chapman S.B."/>
            <person name="Goldberg J."/>
            <person name="Griggs A."/>
            <person name="Gujja S."/>
            <person name="Hansen M."/>
            <person name="Howarth C."/>
            <person name="Imamovic A."/>
            <person name="Larimer J."/>
            <person name="McCowen C."/>
            <person name="Montmayeur A."/>
            <person name="Murphy C."/>
            <person name="Neiman D."/>
            <person name="Pearson M."/>
            <person name="Priest M."/>
            <person name="Roberts A."/>
            <person name="Saif S."/>
            <person name="Shea T."/>
            <person name="Sisk P."/>
            <person name="Sykes S."/>
            <person name="Wortman J."/>
            <person name="Nusbaum C."/>
            <person name="Birren B."/>
        </authorList>
    </citation>
    <scope>NUCLEOTIDE SEQUENCE [LARGE SCALE GENOMIC DNA]</scope>
    <source>
        <strain evidence="2 3">7_1</strain>
    </source>
</reference>
<organism evidence="2">
    <name type="scientific">Fusobacterium animalis 7_1</name>
    <dbReference type="NCBI Taxonomy" id="457405"/>
    <lineage>
        <taxon>Bacteria</taxon>
        <taxon>Fusobacteriati</taxon>
        <taxon>Fusobacteriota</taxon>
        <taxon>Fusobacteriia</taxon>
        <taxon>Fusobacteriales</taxon>
        <taxon>Fusobacteriaceae</taxon>
        <taxon>Fusobacterium</taxon>
    </lineage>
</organism>
<protein>
    <submittedName>
        <fullName evidence="2">Uncharacterized protein</fullName>
    </submittedName>
</protein>
<keyword evidence="1" id="KW-0175">Coiled coil</keyword>
<dbReference type="HOGENOM" id="CLU_1110159_0_0_0"/>
<dbReference type="Proteomes" id="UP000002799">
    <property type="component" value="Chromosome"/>
</dbReference>
<proteinExistence type="predicted"/>
<dbReference type="eggNOG" id="COG3646">
    <property type="taxonomic scope" value="Bacteria"/>
</dbReference>
<accession>A0A140PR24</accession>
<dbReference type="KEGG" id="fne:FSDG_00350"/>
<name>A0A140PR24_9FUSO</name>
<gene>
    <name evidence="2" type="ORF">FSDG_00350</name>
</gene>
<dbReference type="AlphaFoldDB" id="A0A140PR24"/>
<evidence type="ECO:0000313" key="3">
    <source>
        <dbReference type="Proteomes" id="UP000002799"/>
    </source>
</evidence>
<evidence type="ECO:0000256" key="1">
    <source>
        <dbReference type="SAM" id="Coils"/>
    </source>
</evidence>